<dbReference type="PROSITE" id="PS00061">
    <property type="entry name" value="ADH_SHORT"/>
    <property type="match status" value="1"/>
</dbReference>
<gene>
    <name evidence="5" type="ORF">G7Y89_g3926</name>
</gene>
<evidence type="ECO:0000256" key="3">
    <source>
        <dbReference type="ARBA" id="ARBA00023002"/>
    </source>
</evidence>
<evidence type="ECO:0000313" key="6">
    <source>
        <dbReference type="Proteomes" id="UP000566819"/>
    </source>
</evidence>
<dbReference type="Proteomes" id="UP000566819">
    <property type="component" value="Unassembled WGS sequence"/>
</dbReference>
<evidence type="ECO:0000256" key="4">
    <source>
        <dbReference type="RuleBase" id="RU000363"/>
    </source>
</evidence>
<evidence type="ECO:0000313" key="5">
    <source>
        <dbReference type="EMBL" id="KAF4634183.1"/>
    </source>
</evidence>
<dbReference type="GO" id="GO:0005783">
    <property type="term" value="C:endoplasmic reticulum"/>
    <property type="evidence" value="ECO:0007669"/>
    <property type="project" value="TreeGrafter"/>
</dbReference>
<organism evidence="5 6">
    <name type="scientific">Cudoniella acicularis</name>
    <dbReference type="NCBI Taxonomy" id="354080"/>
    <lineage>
        <taxon>Eukaryota</taxon>
        <taxon>Fungi</taxon>
        <taxon>Dikarya</taxon>
        <taxon>Ascomycota</taxon>
        <taxon>Pezizomycotina</taxon>
        <taxon>Leotiomycetes</taxon>
        <taxon>Helotiales</taxon>
        <taxon>Tricladiaceae</taxon>
        <taxon>Cudoniella</taxon>
    </lineage>
</organism>
<dbReference type="PRINTS" id="PR00080">
    <property type="entry name" value="SDRFAMILY"/>
</dbReference>
<proteinExistence type="inferred from homology"/>
<evidence type="ECO:0000256" key="2">
    <source>
        <dbReference type="ARBA" id="ARBA00022857"/>
    </source>
</evidence>
<name>A0A8H4W4R4_9HELO</name>
<dbReference type="PANTHER" id="PTHR44169:SF6">
    <property type="entry name" value="NADPH-DEPENDENT 1-ACYLDIHYDROXYACETONE PHOSPHATE REDUCTASE"/>
    <property type="match status" value="1"/>
</dbReference>
<keyword evidence="3" id="KW-0560">Oxidoreductase</keyword>
<dbReference type="CDD" id="cd05374">
    <property type="entry name" value="17beta-HSD-like_SDR_c"/>
    <property type="match status" value="1"/>
</dbReference>
<reference evidence="5 6" key="1">
    <citation type="submission" date="2020-03" db="EMBL/GenBank/DDBJ databases">
        <title>Draft Genome Sequence of Cudoniella acicularis.</title>
        <authorList>
            <person name="Buettner E."/>
            <person name="Kellner H."/>
        </authorList>
    </citation>
    <scope>NUCLEOTIDE SEQUENCE [LARGE SCALE GENOMIC DNA]</scope>
    <source>
        <strain evidence="5 6">DSM 108380</strain>
    </source>
</reference>
<dbReference type="OrthoDB" id="2102561at2759"/>
<keyword evidence="6" id="KW-1185">Reference proteome</keyword>
<dbReference type="InterPro" id="IPR020904">
    <property type="entry name" value="Sc_DH/Rdtase_CS"/>
</dbReference>
<dbReference type="AlphaFoldDB" id="A0A8H4W4R4"/>
<dbReference type="GO" id="GO:0019433">
    <property type="term" value="P:triglyceride catabolic process"/>
    <property type="evidence" value="ECO:0007669"/>
    <property type="project" value="TreeGrafter"/>
</dbReference>
<dbReference type="GO" id="GO:0000140">
    <property type="term" value="F:acylglycerone-phosphate reductase (NADP+) activity"/>
    <property type="evidence" value="ECO:0007669"/>
    <property type="project" value="TreeGrafter"/>
</dbReference>
<comment type="similarity">
    <text evidence="1 4">Belongs to the short-chain dehydrogenases/reductases (SDR) family.</text>
</comment>
<dbReference type="InterPro" id="IPR002347">
    <property type="entry name" value="SDR_fam"/>
</dbReference>
<comment type="caution">
    <text evidence="5">The sequence shown here is derived from an EMBL/GenBank/DDBJ whole genome shotgun (WGS) entry which is preliminary data.</text>
</comment>
<dbReference type="GO" id="GO:0006654">
    <property type="term" value="P:phosphatidic acid biosynthetic process"/>
    <property type="evidence" value="ECO:0007669"/>
    <property type="project" value="TreeGrafter"/>
</dbReference>
<dbReference type="SUPFAM" id="SSF51735">
    <property type="entry name" value="NAD(P)-binding Rossmann-fold domains"/>
    <property type="match status" value="1"/>
</dbReference>
<protein>
    <submittedName>
        <fullName evidence="5">Uncharacterized protein</fullName>
    </submittedName>
</protein>
<dbReference type="InterPro" id="IPR036291">
    <property type="entry name" value="NAD(P)-bd_dom_sf"/>
</dbReference>
<accession>A0A8H4W4R4</accession>
<dbReference type="GO" id="GO:0004806">
    <property type="term" value="F:triacylglycerol lipase activity"/>
    <property type="evidence" value="ECO:0007669"/>
    <property type="project" value="TreeGrafter"/>
</dbReference>
<sequence length="289" mass="31264">MSLITKKAVLITGCSDGGLGSALASAFLSESYHVFATTRNVSKMSTLSKLPNVTLLDLDVTVDSQITAAVESVKKITGHLDILINNAGRNHFSPVLDIDISEAKQIFEINLWGPLALIKAFMPLLMESKGIVVNTTSISGYLNVPYMGLYAATKRSLELVAETLRLEIEPFGVKAVQLVTGAVKSNGQTYFEDWKLPEDSLYKPIEALIAHRVRGGDGHPREETEKYAKDVVDDILSGKTGKVWRGGNATSTKRAMTSDVPQSLLDKGASKDTGLDQLVANKELNTVVK</sequence>
<dbReference type="PRINTS" id="PR00081">
    <property type="entry name" value="GDHRDH"/>
</dbReference>
<evidence type="ECO:0000256" key="1">
    <source>
        <dbReference type="ARBA" id="ARBA00006484"/>
    </source>
</evidence>
<dbReference type="GO" id="GO:0005811">
    <property type="term" value="C:lipid droplet"/>
    <property type="evidence" value="ECO:0007669"/>
    <property type="project" value="TreeGrafter"/>
</dbReference>
<dbReference type="Gene3D" id="3.40.50.720">
    <property type="entry name" value="NAD(P)-binding Rossmann-like Domain"/>
    <property type="match status" value="1"/>
</dbReference>
<dbReference type="EMBL" id="JAAMPI010000202">
    <property type="protein sequence ID" value="KAF4634183.1"/>
    <property type="molecule type" value="Genomic_DNA"/>
</dbReference>
<dbReference type="Pfam" id="PF00106">
    <property type="entry name" value="adh_short"/>
    <property type="match status" value="1"/>
</dbReference>
<keyword evidence="2" id="KW-0521">NADP</keyword>
<dbReference type="PANTHER" id="PTHR44169">
    <property type="entry name" value="NADPH-DEPENDENT 1-ACYLDIHYDROXYACETONE PHOSPHATE REDUCTASE"/>
    <property type="match status" value="1"/>
</dbReference>